<dbReference type="EMBL" id="JAPUUL010000143">
    <property type="protein sequence ID" value="KAJ8132348.1"/>
    <property type="molecule type" value="Genomic_DNA"/>
</dbReference>
<protein>
    <submittedName>
        <fullName evidence="1">Uncharacterized protein</fullName>
    </submittedName>
</protein>
<evidence type="ECO:0000313" key="1">
    <source>
        <dbReference type="EMBL" id="KAJ8132348.1"/>
    </source>
</evidence>
<evidence type="ECO:0000313" key="2">
    <source>
        <dbReference type="Proteomes" id="UP001153332"/>
    </source>
</evidence>
<accession>A0ACC2JXW8</accession>
<dbReference type="Proteomes" id="UP001153332">
    <property type="component" value="Unassembled WGS sequence"/>
</dbReference>
<organism evidence="1 2">
    <name type="scientific">Lasiodiplodia mahajangana</name>
    <dbReference type="NCBI Taxonomy" id="1108764"/>
    <lineage>
        <taxon>Eukaryota</taxon>
        <taxon>Fungi</taxon>
        <taxon>Dikarya</taxon>
        <taxon>Ascomycota</taxon>
        <taxon>Pezizomycotina</taxon>
        <taxon>Dothideomycetes</taxon>
        <taxon>Dothideomycetes incertae sedis</taxon>
        <taxon>Botryosphaeriales</taxon>
        <taxon>Botryosphaeriaceae</taxon>
        <taxon>Lasiodiplodia</taxon>
    </lineage>
</organism>
<proteinExistence type="predicted"/>
<sequence length="79" mass="8427">MADTSAVQRTCAAGNLWSEVKSRLSFGLACLESPGRCHANYEKLVTALSTPFGGLGLLIMIPDELTTLTHEESGTGIRM</sequence>
<reference evidence="1" key="1">
    <citation type="submission" date="2022-12" db="EMBL/GenBank/DDBJ databases">
        <title>Genome Sequence of Lasiodiplodia mahajangana.</title>
        <authorList>
            <person name="Buettner E."/>
        </authorList>
    </citation>
    <scope>NUCLEOTIDE SEQUENCE</scope>
    <source>
        <strain evidence="1">VT137</strain>
    </source>
</reference>
<keyword evidence="2" id="KW-1185">Reference proteome</keyword>
<gene>
    <name evidence="1" type="ORF">O1611_g1276</name>
</gene>
<comment type="caution">
    <text evidence="1">The sequence shown here is derived from an EMBL/GenBank/DDBJ whole genome shotgun (WGS) entry which is preliminary data.</text>
</comment>
<name>A0ACC2JXW8_9PEZI</name>